<name>A0ACA9QJP4_9GLOM</name>
<feature type="non-terminal residue" evidence="1">
    <location>
        <position position="1"/>
    </location>
</feature>
<gene>
    <name evidence="1" type="ORF">DHETER_LOCUS14814</name>
</gene>
<reference evidence="1" key="1">
    <citation type="submission" date="2021-06" db="EMBL/GenBank/DDBJ databases">
        <authorList>
            <person name="Kallberg Y."/>
            <person name="Tangrot J."/>
            <person name="Rosling A."/>
        </authorList>
    </citation>
    <scope>NUCLEOTIDE SEQUENCE</scope>
    <source>
        <strain evidence="1">IL203A</strain>
    </source>
</reference>
<organism evidence="1 2">
    <name type="scientific">Dentiscutata heterogama</name>
    <dbReference type="NCBI Taxonomy" id="1316150"/>
    <lineage>
        <taxon>Eukaryota</taxon>
        <taxon>Fungi</taxon>
        <taxon>Fungi incertae sedis</taxon>
        <taxon>Mucoromycota</taxon>
        <taxon>Glomeromycotina</taxon>
        <taxon>Glomeromycetes</taxon>
        <taxon>Diversisporales</taxon>
        <taxon>Gigasporaceae</taxon>
        <taxon>Dentiscutata</taxon>
    </lineage>
</organism>
<dbReference type="EMBL" id="CAJVPU010047591">
    <property type="protein sequence ID" value="CAG8753917.1"/>
    <property type="molecule type" value="Genomic_DNA"/>
</dbReference>
<evidence type="ECO:0000313" key="2">
    <source>
        <dbReference type="Proteomes" id="UP000789702"/>
    </source>
</evidence>
<sequence>VFSSKRCSTNIFTKRKKSVKIKFKIIKTKHRKTSNTNLQIDIMKQFIFVFIILLIALSTLSNVEAYPGGFCCKTFNEEEQQATPVAKEIPLPTE</sequence>
<protein>
    <submittedName>
        <fullName evidence="1">4990_t:CDS:1</fullName>
    </submittedName>
</protein>
<dbReference type="Proteomes" id="UP000789702">
    <property type="component" value="Unassembled WGS sequence"/>
</dbReference>
<keyword evidence="2" id="KW-1185">Reference proteome</keyword>
<proteinExistence type="predicted"/>
<accession>A0ACA9QJP4</accession>
<evidence type="ECO:0000313" key="1">
    <source>
        <dbReference type="EMBL" id="CAG8753917.1"/>
    </source>
</evidence>
<comment type="caution">
    <text evidence="1">The sequence shown here is derived from an EMBL/GenBank/DDBJ whole genome shotgun (WGS) entry which is preliminary data.</text>
</comment>